<dbReference type="InterPro" id="IPR012485">
    <property type="entry name" value="CENP-I"/>
</dbReference>
<dbReference type="CTD" id="2491"/>
<reference evidence="8" key="1">
    <citation type="submission" date="2025-08" db="UniProtKB">
        <authorList>
            <consortium name="RefSeq"/>
        </authorList>
    </citation>
    <scope>IDENTIFICATION</scope>
    <source>
        <tissue evidence="8">Sperm</tissue>
    </source>
</reference>
<keyword evidence="6" id="KW-0137">Centromere</keyword>
<evidence type="ECO:0000256" key="2">
    <source>
        <dbReference type="ARBA" id="ARBA00004584"/>
    </source>
</evidence>
<dbReference type="GO" id="GO:0005634">
    <property type="term" value="C:nucleus"/>
    <property type="evidence" value="ECO:0007669"/>
    <property type="project" value="UniProtKB-SubCell"/>
</dbReference>
<gene>
    <name evidence="8" type="primary">CENPI</name>
</gene>
<dbReference type="PANTHER" id="PTHR48208:SF2">
    <property type="entry name" value="CENTROMERE PROTEIN I"/>
    <property type="match status" value="1"/>
</dbReference>
<dbReference type="Pfam" id="PF07778">
    <property type="entry name" value="CENP-I"/>
    <property type="match status" value="1"/>
</dbReference>
<dbReference type="RefSeq" id="XP_032829459.1">
    <property type="nucleotide sequence ID" value="XM_032973568.1"/>
</dbReference>
<comment type="subcellular location">
    <subcellularLocation>
        <location evidence="2">Chromosome</location>
        <location evidence="2">Centromere</location>
    </subcellularLocation>
    <subcellularLocation>
        <location evidence="1">Nucleus</location>
    </subcellularLocation>
</comment>
<evidence type="ECO:0000256" key="1">
    <source>
        <dbReference type="ARBA" id="ARBA00004123"/>
    </source>
</evidence>
<dbReference type="GO" id="GO:0000070">
    <property type="term" value="P:mitotic sister chromatid segregation"/>
    <property type="evidence" value="ECO:0007669"/>
    <property type="project" value="TreeGrafter"/>
</dbReference>
<dbReference type="GeneID" id="116953399"/>
<accession>A0AAJ7XCA4</accession>
<dbReference type="KEGG" id="pmrn:116953399"/>
<sequence>MSQLEEAFAYLKEPEDKNRVLQNFHLTIVEAAARRHGLDPHDLQELLIMALSSKFSLAVKLKMVKCLIPSSVVLGSTPAIIISWMCTLSSTNNVQAWLLRWLVMVFDLIEEKETLHLLYGMIFNYVRYEKLSSYACHLLYLLTRREDVKLFRVQLLLSIHTKLGLKDSPAPHFMGLLSLFKAYCPTLMSLSLPTRSRKYFRSEDKNWIASLKLVQNKNKTTATHTDFPTAGLYSSPPAQKQAVGRKRTRTGAIPDLASSELTSTNRYQMDDGTSADNAPTSCLLIRTLPDLLNNIHNLEFPAQMASVLSSDILISFLSCAMDPVSQNRIDFWLSNTLEEEFLYCEEEDTEDTLQHKAEFLNRIVHTQEMLKEGFSSVSYFLTSWLSVWDGETLRPQTLKLLTRLNLQDSSELYECFLKPLTLTFISSCVYFKCAIIESLHRLLINLLMAKQTQAETEVNAVGLTEQPTLANGEFNTRHAIHQLVNFISELATAALQQEMSNCLLMHCILDFYQTVAKVYNIGNLPVVLVAPQSVVYPAFLSADHSTLDRLCHLLCSYRKVITELKTVKSLTRQDFIWKKESIKAYNEYVMCIISCLWKSCAFSGDSTFGRFVNKRHFEGEPSYIGEPGHNCGYSLIYHPALLGMALRFIAQNEMLVDPSALIQRLHKIKGVAWENYVDFLCTLYMKGLKNLIQYSVKREGHIWPSGAQ</sequence>
<keyword evidence="5" id="KW-0539">Nucleus</keyword>
<evidence type="ECO:0000256" key="3">
    <source>
        <dbReference type="ARBA" id="ARBA00005470"/>
    </source>
</evidence>
<evidence type="ECO:0000256" key="4">
    <source>
        <dbReference type="ARBA" id="ARBA00022454"/>
    </source>
</evidence>
<organism evidence="7 8">
    <name type="scientific">Petromyzon marinus</name>
    <name type="common">Sea lamprey</name>
    <dbReference type="NCBI Taxonomy" id="7757"/>
    <lineage>
        <taxon>Eukaryota</taxon>
        <taxon>Metazoa</taxon>
        <taxon>Chordata</taxon>
        <taxon>Craniata</taxon>
        <taxon>Vertebrata</taxon>
        <taxon>Cyclostomata</taxon>
        <taxon>Hyperoartia</taxon>
        <taxon>Petromyzontiformes</taxon>
        <taxon>Petromyzontidae</taxon>
        <taxon>Petromyzon</taxon>
    </lineage>
</organism>
<comment type="similarity">
    <text evidence="3">Belongs to the CENP-I/CTF3 family.</text>
</comment>
<evidence type="ECO:0000313" key="8">
    <source>
        <dbReference type="RefSeq" id="XP_032829459.1"/>
    </source>
</evidence>
<dbReference type="GO" id="GO:0034080">
    <property type="term" value="P:CENP-A containing chromatin assembly"/>
    <property type="evidence" value="ECO:0007669"/>
    <property type="project" value="TreeGrafter"/>
</dbReference>
<keyword evidence="7" id="KW-1185">Reference proteome</keyword>
<evidence type="ECO:0000256" key="6">
    <source>
        <dbReference type="ARBA" id="ARBA00023328"/>
    </source>
</evidence>
<keyword evidence="4" id="KW-0158">Chromosome</keyword>
<evidence type="ECO:0000313" key="7">
    <source>
        <dbReference type="Proteomes" id="UP001318040"/>
    </source>
</evidence>
<dbReference type="GO" id="GO:0000939">
    <property type="term" value="C:inner kinetochore"/>
    <property type="evidence" value="ECO:0007669"/>
    <property type="project" value="TreeGrafter"/>
</dbReference>
<dbReference type="Proteomes" id="UP001318040">
    <property type="component" value="Chromosome 51"/>
</dbReference>
<protein>
    <submittedName>
        <fullName evidence="8">Centromere protein I isoform X1</fullName>
    </submittedName>
</protein>
<evidence type="ECO:0000256" key="5">
    <source>
        <dbReference type="ARBA" id="ARBA00023242"/>
    </source>
</evidence>
<proteinExistence type="inferred from homology"/>
<dbReference type="PANTHER" id="PTHR48208">
    <property type="entry name" value="CENTROMERE PROTEIN I"/>
    <property type="match status" value="1"/>
</dbReference>
<name>A0AAJ7XCA4_PETMA</name>
<dbReference type="CDD" id="cd22647">
    <property type="entry name" value="CTF3_NTD_HEAT"/>
    <property type="match status" value="1"/>
</dbReference>
<dbReference type="AlphaFoldDB" id="A0AAJ7XCA4"/>